<evidence type="ECO:0000256" key="1">
    <source>
        <dbReference type="PROSITE-ProRule" id="PRU00047"/>
    </source>
</evidence>
<dbReference type="PROSITE" id="PS50158">
    <property type="entry name" value="ZF_CCHC"/>
    <property type="match status" value="1"/>
</dbReference>
<dbReference type="GO" id="GO:0008270">
    <property type="term" value="F:zinc ion binding"/>
    <property type="evidence" value="ECO:0007669"/>
    <property type="project" value="UniProtKB-KW"/>
</dbReference>
<evidence type="ECO:0000259" key="3">
    <source>
        <dbReference type="PROSITE" id="PS50158"/>
    </source>
</evidence>
<sequence>MALGRSTDPAGSKSIGRLRSQSKARKFKCYHCHKEGHYRKDCPDHKVNKKDNSKIADVAGVVESNSDGADVLSKQELIDSRKDHGVREKVELELEQLDVNTTILHGELEEQIFMHQPEGFVIQDREDPVCLLKKILIWTKAISKAMGTIVIEKISAVENPVDMMTKHIPEIKFEALLRTDQYHRYLRFSPRGHVW</sequence>
<evidence type="ECO:0000313" key="4">
    <source>
        <dbReference type="EMBL" id="KAK3000092.1"/>
    </source>
</evidence>
<reference evidence="4" key="1">
    <citation type="submission" date="2022-12" db="EMBL/GenBank/DDBJ databases">
        <title>Draft genome assemblies for two species of Escallonia (Escalloniales).</title>
        <authorList>
            <person name="Chanderbali A."/>
            <person name="Dervinis C."/>
            <person name="Anghel I."/>
            <person name="Soltis D."/>
            <person name="Soltis P."/>
            <person name="Zapata F."/>
        </authorList>
    </citation>
    <scope>NUCLEOTIDE SEQUENCE</scope>
    <source>
        <strain evidence="4">UCBG64.0493</strain>
        <tissue evidence="4">Leaf</tissue>
    </source>
</reference>
<evidence type="ECO:0000256" key="2">
    <source>
        <dbReference type="SAM" id="MobiDB-lite"/>
    </source>
</evidence>
<dbReference type="InterPro" id="IPR036875">
    <property type="entry name" value="Znf_CCHC_sf"/>
</dbReference>
<dbReference type="GO" id="GO:0003676">
    <property type="term" value="F:nucleic acid binding"/>
    <property type="evidence" value="ECO:0007669"/>
    <property type="project" value="InterPro"/>
</dbReference>
<accession>A0AA89AF81</accession>
<protein>
    <recommendedName>
        <fullName evidence="3">CCHC-type domain-containing protein</fullName>
    </recommendedName>
</protein>
<keyword evidence="1" id="KW-0862">Zinc</keyword>
<dbReference type="EMBL" id="JAVXUP010003090">
    <property type="protein sequence ID" value="KAK3000092.1"/>
    <property type="molecule type" value="Genomic_DNA"/>
</dbReference>
<dbReference type="Proteomes" id="UP001188597">
    <property type="component" value="Unassembled WGS sequence"/>
</dbReference>
<dbReference type="InterPro" id="IPR001878">
    <property type="entry name" value="Znf_CCHC"/>
</dbReference>
<dbReference type="InterPro" id="IPR013103">
    <property type="entry name" value="RVT_2"/>
</dbReference>
<keyword evidence="5" id="KW-1185">Reference proteome</keyword>
<feature type="region of interest" description="Disordered" evidence="2">
    <location>
        <begin position="1"/>
        <end position="24"/>
    </location>
</feature>
<dbReference type="SUPFAM" id="SSF57756">
    <property type="entry name" value="Retrovirus zinc finger-like domains"/>
    <property type="match status" value="1"/>
</dbReference>
<proteinExistence type="predicted"/>
<name>A0AA89AF81_9ASTE</name>
<organism evidence="4 5">
    <name type="scientific">Escallonia herrerae</name>
    <dbReference type="NCBI Taxonomy" id="1293975"/>
    <lineage>
        <taxon>Eukaryota</taxon>
        <taxon>Viridiplantae</taxon>
        <taxon>Streptophyta</taxon>
        <taxon>Embryophyta</taxon>
        <taxon>Tracheophyta</taxon>
        <taxon>Spermatophyta</taxon>
        <taxon>Magnoliopsida</taxon>
        <taxon>eudicotyledons</taxon>
        <taxon>Gunneridae</taxon>
        <taxon>Pentapetalae</taxon>
        <taxon>asterids</taxon>
        <taxon>campanulids</taxon>
        <taxon>Escalloniales</taxon>
        <taxon>Escalloniaceae</taxon>
        <taxon>Escallonia</taxon>
    </lineage>
</organism>
<dbReference type="AlphaFoldDB" id="A0AA89AF81"/>
<dbReference type="Gene3D" id="4.10.60.10">
    <property type="entry name" value="Zinc finger, CCHC-type"/>
    <property type="match status" value="1"/>
</dbReference>
<dbReference type="SMART" id="SM00343">
    <property type="entry name" value="ZnF_C2HC"/>
    <property type="match status" value="1"/>
</dbReference>
<gene>
    <name evidence="4" type="ORF">RJ639_024274</name>
</gene>
<keyword evidence="1" id="KW-0479">Metal-binding</keyword>
<comment type="caution">
    <text evidence="4">The sequence shown here is derived from an EMBL/GenBank/DDBJ whole genome shotgun (WGS) entry which is preliminary data.</text>
</comment>
<feature type="domain" description="CCHC-type" evidence="3">
    <location>
        <begin position="28"/>
        <end position="44"/>
    </location>
</feature>
<dbReference type="Pfam" id="PF07727">
    <property type="entry name" value="RVT_2"/>
    <property type="match status" value="1"/>
</dbReference>
<keyword evidence="1" id="KW-0863">Zinc-finger</keyword>
<evidence type="ECO:0000313" key="5">
    <source>
        <dbReference type="Proteomes" id="UP001188597"/>
    </source>
</evidence>